<dbReference type="EMBL" id="RBXL01000001">
    <property type="protein sequence ID" value="RKT47617.1"/>
    <property type="molecule type" value="Genomic_DNA"/>
</dbReference>
<dbReference type="RefSeq" id="WP_120799556.1">
    <property type="nucleotide sequence ID" value="NZ_RBXL01000001.1"/>
</dbReference>
<reference evidence="2 3" key="1">
    <citation type="submission" date="2018-10" db="EMBL/GenBank/DDBJ databases">
        <title>Genomic Encyclopedia of Archaeal and Bacterial Type Strains, Phase II (KMG-II): from individual species to whole genera.</title>
        <authorList>
            <person name="Goeker M."/>
        </authorList>
    </citation>
    <scope>NUCLEOTIDE SEQUENCE [LARGE SCALE GENOMIC DNA]</scope>
    <source>
        <strain evidence="2 3">DSM 235</strain>
    </source>
</reference>
<keyword evidence="1" id="KW-0732">Signal</keyword>
<dbReference type="AlphaFoldDB" id="A0A495VGN1"/>
<feature type="signal peptide" evidence="1">
    <location>
        <begin position="1"/>
        <end position="20"/>
    </location>
</feature>
<organism evidence="2 3">
    <name type="scientific">Thiocapsa rosea</name>
    <dbReference type="NCBI Taxonomy" id="69360"/>
    <lineage>
        <taxon>Bacteria</taxon>
        <taxon>Pseudomonadati</taxon>
        <taxon>Pseudomonadota</taxon>
        <taxon>Gammaproteobacteria</taxon>
        <taxon>Chromatiales</taxon>
        <taxon>Chromatiaceae</taxon>
        <taxon>Thiocapsa</taxon>
    </lineage>
</organism>
<protein>
    <submittedName>
        <fullName evidence="2">Uncharacterized protein</fullName>
    </submittedName>
</protein>
<evidence type="ECO:0000256" key="1">
    <source>
        <dbReference type="SAM" id="SignalP"/>
    </source>
</evidence>
<comment type="caution">
    <text evidence="2">The sequence shown here is derived from an EMBL/GenBank/DDBJ whole genome shotgun (WGS) entry which is preliminary data.</text>
</comment>
<dbReference type="OrthoDB" id="5750306at2"/>
<gene>
    <name evidence="2" type="ORF">BDD21_5218</name>
</gene>
<name>A0A495VGN1_9GAMM</name>
<accession>A0A495VGN1</accession>
<proteinExistence type="predicted"/>
<keyword evidence="3" id="KW-1185">Reference proteome</keyword>
<evidence type="ECO:0000313" key="2">
    <source>
        <dbReference type="EMBL" id="RKT47617.1"/>
    </source>
</evidence>
<dbReference type="Proteomes" id="UP000274556">
    <property type="component" value="Unassembled WGS sequence"/>
</dbReference>
<feature type="chain" id="PRO_5019867174" evidence="1">
    <location>
        <begin position="21"/>
        <end position="541"/>
    </location>
</feature>
<evidence type="ECO:0000313" key="3">
    <source>
        <dbReference type="Proteomes" id="UP000274556"/>
    </source>
</evidence>
<sequence>MNQQILTAVLLAGAAPAALGYDYQASTGALSYSFFNLGPNTYTLTPYTNNPNPSAPNGSNAQAQGWNNHQVCTLQLFGSWDWVYATGTKNPCHSKGQDPGVPFLDEIVFYWDYDDPAPAPAAAINLPIGTSSNQSQYSVATSPLLNPPAYGDSWTLVNPTTNNTMVMASFASAGNILISGFEAGGNQPYASAADGYYYNSGINPPGPPDASDGALATPAGTVNQPVNPFGANFTNAVMNLNVSSSDPGYLPTGGLWLGVNNPNSSKLATDSLNLAMYPVNLAAYVKSNEVNTGIDQWATPIYGGHFTLAIGDPFLISSYAAKILWFIATNTGYAFSSASLSESDLQTLMNKVALPGNNGVFKSDANSAAYANWLLASPGVAESVIGTMNTAASKPITHESIWGKIFSGLVTTATDVAVASIGLLAGPEASIGVEAGVKAAEGVGEAADGAVTHYSSSAISADFTTTESMPAPVAQDAPAVINDTYSSSNLLGMLLTNSFVQAEINNALGLGNTSGEALWTNYSIAIPPQPQSQRLAPGSAP</sequence>